<gene>
    <name evidence="1" type="ORF">H257_07777</name>
</gene>
<dbReference type="GeneID" id="20809773"/>
<organism evidence="1">
    <name type="scientific">Aphanomyces astaci</name>
    <name type="common">Crayfish plague agent</name>
    <dbReference type="NCBI Taxonomy" id="112090"/>
    <lineage>
        <taxon>Eukaryota</taxon>
        <taxon>Sar</taxon>
        <taxon>Stramenopiles</taxon>
        <taxon>Oomycota</taxon>
        <taxon>Saprolegniomycetes</taxon>
        <taxon>Saprolegniales</taxon>
        <taxon>Verrucalvaceae</taxon>
        <taxon>Aphanomyces</taxon>
    </lineage>
</organism>
<reference evidence="1" key="1">
    <citation type="submission" date="2013-12" db="EMBL/GenBank/DDBJ databases">
        <title>The Genome Sequence of Aphanomyces astaci APO3.</title>
        <authorList>
            <consortium name="The Broad Institute Genomics Platform"/>
            <person name="Russ C."/>
            <person name="Tyler B."/>
            <person name="van West P."/>
            <person name="Dieguez-Uribeondo J."/>
            <person name="Young S.K."/>
            <person name="Zeng Q."/>
            <person name="Gargeya S."/>
            <person name="Fitzgerald M."/>
            <person name="Abouelleil A."/>
            <person name="Alvarado L."/>
            <person name="Chapman S.B."/>
            <person name="Gainer-Dewar J."/>
            <person name="Goldberg J."/>
            <person name="Griggs A."/>
            <person name="Gujja S."/>
            <person name="Hansen M."/>
            <person name="Howarth C."/>
            <person name="Imamovic A."/>
            <person name="Ireland A."/>
            <person name="Larimer J."/>
            <person name="McCowan C."/>
            <person name="Murphy C."/>
            <person name="Pearson M."/>
            <person name="Poon T.W."/>
            <person name="Priest M."/>
            <person name="Roberts A."/>
            <person name="Saif S."/>
            <person name="Shea T."/>
            <person name="Sykes S."/>
            <person name="Wortman J."/>
            <person name="Nusbaum C."/>
            <person name="Birren B."/>
        </authorList>
    </citation>
    <scope>NUCLEOTIDE SEQUENCE [LARGE SCALE GENOMIC DNA]</scope>
    <source>
        <strain evidence="1">APO3</strain>
    </source>
</reference>
<dbReference type="AlphaFoldDB" id="W4GIY7"/>
<dbReference type="RefSeq" id="XP_009831708.1">
    <property type="nucleotide sequence ID" value="XM_009833406.1"/>
</dbReference>
<proteinExistence type="predicted"/>
<name>W4GIY7_APHAT</name>
<sequence>MNIASNNILRGRQLAELYFTRNAAGSTDWTCRCGARRGSFTVRSERASCQKPNFESVIVKILRGTETTITAEECASVIKLRNEEIIESSTAGMALPVMYLAEQYLPS</sequence>
<accession>W4GIY7</accession>
<evidence type="ECO:0000313" key="1">
    <source>
        <dbReference type="EMBL" id="ETV78989.1"/>
    </source>
</evidence>
<dbReference type="VEuPathDB" id="FungiDB:H257_07777"/>
<dbReference type="EMBL" id="KI913129">
    <property type="protein sequence ID" value="ETV78989.1"/>
    <property type="molecule type" value="Genomic_DNA"/>
</dbReference>
<protein>
    <submittedName>
        <fullName evidence="1">Uncharacterized protein</fullName>
    </submittedName>
</protein>